<dbReference type="InterPro" id="IPR015889">
    <property type="entry name" value="Intradiol_dOase_core"/>
</dbReference>
<dbReference type="PANTHER" id="PTHR34315:SF1">
    <property type="entry name" value="INTRADIOL RING-CLEAVAGE DIOXYGENASES DOMAIN-CONTAINING PROTEIN-RELATED"/>
    <property type="match status" value="1"/>
</dbReference>
<dbReference type="OrthoDB" id="121380at2759"/>
<dbReference type="VEuPathDB" id="FungiDB:ASPBRDRAFT_212083"/>
<proteinExistence type="predicted"/>
<evidence type="ECO:0000313" key="1">
    <source>
        <dbReference type="EMBL" id="OJJ65485.1"/>
    </source>
</evidence>
<dbReference type="PANTHER" id="PTHR34315">
    <property type="match status" value="1"/>
</dbReference>
<sequence>MKTCESLEGVMVDLWYCNATGSYSSFTKLSPNTPFPTLLADVGDNVTDFVVGSTDIHMDLETWLRGIWPTDKNGMVEMRTIFPGFYI</sequence>
<dbReference type="STRING" id="767769.A0A1L9U1F6"/>
<evidence type="ECO:0000313" key="2">
    <source>
        <dbReference type="Proteomes" id="UP000184499"/>
    </source>
</evidence>
<dbReference type="AlphaFoldDB" id="A0A1L9U1F6"/>
<dbReference type="Gene3D" id="2.60.130.10">
    <property type="entry name" value="Aromatic compound dioxygenase"/>
    <property type="match status" value="1"/>
</dbReference>
<dbReference type="SUPFAM" id="SSF49482">
    <property type="entry name" value="Aromatic compound dioxygenase"/>
    <property type="match status" value="1"/>
</dbReference>
<organism evidence="1 2">
    <name type="scientific">Aspergillus brasiliensis (strain CBS 101740 / IMI 381727 / IBT 21946)</name>
    <dbReference type="NCBI Taxonomy" id="767769"/>
    <lineage>
        <taxon>Eukaryota</taxon>
        <taxon>Fungi</taxon>
        <taxon>Dikarya</taxon>
        <taxon>Ascomycota</taxon>
        <taxon>Pezizomycotina</taxon>
        <taxon>Eurotiomycetes</taxon>
        <taxon>Eurotiomycetidae</taxon>
        <taxon>Eurotiales</taxon>
        <taxon>Aspergillaceae</taxon>
        <taxon>Aspergillus</taxon>
        <taxon>Aspergillus subgen. Circumdati</taxon>
    </lineage>
</organism>
<dbReference type="GeneID" id="93574441"/>
<protein>
    <submittedName>
        <fullName evidence="1">Uncharacterized protein</fullName>
    </submittedName>
</protein>
<dbReference type="GO" id="GO:0005506">
    <property type="term" value="F:iron ion binding"/>
    <property type="evidence" value="ECO:0007669"/>
    <property type="project" value="InterPro"/>
</dbReference>
<dbReference type="EMBL" id="KV878732">
    <property type="protein sequence ID" value="OJJ65485.1"/>
    <property type="molecule type" value="Genomic_DNA"/>
</dbReference>
<dbReference type="GO" id="GO:0016702">
    <property type="term" value="F:oxidoreductase activity, acting on single donors with incorporation of molecular oxygen, incorporation of two atoms of oxygen"/>
    <property type="evidence" value="ECO:0007669"/>
    <property type="project" value="InterPro"/>
</dbReference>
<accession>A0A1L9U1F6</accession>
<gene>
    <name evidence="1" type="ORF">ASPBRDRAFT_212083</name>
</gene>
<keyword evidence="2" id="KW-1185">Reference proteome</keyword>
<dbReference type="RefSeq" id="XP_067472736.1">
    <property type="nucleotide sequence ID" value="XM_067621953.1"/>
</dbReference>
<dbReference type="Proteomes" id="UP000184499">
    <property type="component" value="Unassembled WGS sequence"/>
</dbReference>
<reference evidence="2" key="1">
    <citation type="journal article" date="2017" name="Genome Biol.">
        <title>Comparative genomics reveals high biological diversity and specific adaptations in the industrially and medically important fungal genus Aspergillus.</title>
        <authorList>
            <person name="de Vries R.P."/>
            <person name="Riley R."/>
            <person name="Wiebenga A."/>
            <person name="Aguilar-Osorio G."/>
            <person name="Amillis S."/>
            <person name="Uchima C.A."/>
            <person name="Anderluh G."/>
            <person name="Asadollahi M."/>
            <person name="Askin M."/>
            <person name="Barry K."/>
            <person name="Battaglia E."/>
            <person name="Bayram O."/>
            <person name="Benocci T."/>
            <person name="Braus-Stromeyer S.A."/>
            <person name="Caldana C."/>
            <person name="Canovas D."/>
            <person name="Cerqueira G.C."/>
            <person name="Chen F."/>
            <person name="Chen W."/>
            <person name="Choi C."/>
            <person name="Clum A."/>
            <person name="Dos Santos R.A."/>
            <person name="Damasio A.R."/>
            <person name="Diallinas G."/>
            <person name="Emri T."/>
            <person name="Fekete E."/>
            <person name="Flipphi M."/>
            <person name="Freyberg S."/>
            <person name="Gallo A."/>
            <person name="Gournas C."/>
            <person name="Habgood R."/>
            <person name="Hainaut M."/>
            <person name="Harispe M.L."/>
            <person name="Henrissat B."/>
            <person name="Hilden K.S."/>
            <person name="Hope R."/>
            <person name="Hossain A."/>
            <person name="Karabika E."/>
            <person name="Karaffa L."/>
            <person name="Karanyi Z."/>
            <person name="Krasevec N."/>
            <person name="Kuo A."/>
            <person name="Kusch H."/>
            <person name="LaButti K."/>
            <person name="Lagendijk E.L."/>
            <person name="Lapidus A."/>
            <person name="Levasseur A."/>
            <person name="Lindquist E."/>
            <person name="Lipzen A."/>
            <person name="Logrieco A.F."/>
            <person name="MacCabe A."/>
            <person name="Maekelae M.R."/>
            <person name="Malavazi I."/>
            <person name="Melin P."/>
            <person name="Meyer V."/>
            <person name="Mielnichuk N."/>
            <person name="Miskei M."/>
            <person name="Molnar A.P."/>
            <person name="Mule G."/>
            <person name="Ngan C.Y."/>
            <person name="Orejas M."/>
            <person name="Orosz E."/>
            <person name="Ouedraogo J.P."/>
            <person name="Overkamp K.M."/>
            <person name="Park H.-S."/>
            <person name="Perrone G."/>
            <person name="Piumi F."/>
            <person name="Punt P.J."/>
            <person name="Ram A.F."/>
            <person name="Ramon A."/>
            <person name="Rauscher S."/>
            <person name="Record E."/>
            <person name="Riano-Pachon D.M."/>
            <person name="Robert V."/>
            <person name="Roehrig J."/>
            <person name="Ruller R."/>
            <person name="Salamov A."/>
            <person name="Salih N.S."/>
            <person name="Samson R.A."/>
            <person name="Sandor E."/>
            <person name="Sanguinetti M."/>
            <person name="Schuetze T."/>
            <person name="Sepcic K."/>
            <person name="Shelest E."/>
            <person name="Sherlock G."/>
            <person name="Sophianopoulou V."/>
            <person name="Squina F.M."/>
            <person name="Sun H."/>
            <person name="Susca A."/>
            <person name="Todd R.B."/>
            <person name="Tsang A."/>
            <person name="Unkles S.E."/>
            <person name="van de Wiele N."/>
            <person name="van Rossen-Uffink D."/>
            <person name="Oliveira J.V."/>
            <person name="Vesth T.C."/>
            <person name="Visser J."/>
            <person name="Yu J.-H."/>
            <person name="Zhou M."/>
            <person name="Andersen M.R."/>
            <person name="Archer D.B."/>
            <person name="Baker S.E."/>
            <person name="Benoit I."/>
            <person name="Brakhage A.A."/>
            <person name="Braus G.H."/>
            <person name="Fischer R."/>
            <person name="Frisvad J.C."/>
            <person name="Goldman G.H."/>
            <person name="Houbraken J."/>
            <person name="Oakley B."/>
            <person name="Pocsi I."/>
            <person name="Scazzocchio C."/>
            <person name="Seiboth B."/>
            <person name="vanKuyk P.A."/>
            <person name="Wortman J."/>
            <person name="Dyer P.S."/>
            <person name="Grigoriev I.V."/>
        </authorList>
    </citation>
    <scope>NUCLEOTIDE SEQUENCE [LARGE SCALE GENOMIC DNA]</scope>
    <source>
        <strain evidence="2">CBS 101740 / IMI 381727 / IBT 21946</strain>
    </source>
</reference>
<name>A0A1L9U1F6_ASPBC</name>